<name>A0ABU7XXD1_9FLAO</name>
<dbReference type="Proteomes" id="UP001337305">
    <property type="component" value="Unassembled WGS sequence"/>
</dbReference>
<feature type="signal peptide" evidence="1">
    <location>
        <begin position="1"/>
        <end position="20"/>
    </location>
</feature>
<gene>
    <name evidence="2" type="ORF">N1F79_19840</name>
</gene>
<comment type="caution">
    <text evidence="2">The sequence shown here is derived from an EMBL/GenBank/DDBJ whole genome shotgun (WGS) entry which is preliminary data.</text>
</comment>
<dbReference type="RefSeq" id="WP_303307672.1">
    <property type="nucleotide sequence ID" value="NZ_JAODOP010000004.1"/>
</dbReference>
<evidence type="ECO:0000256" key="1">
    <source>
        <dbReference type="SAM" id="SignalP"/>
    </source>
</evidence>
<sequence>MKRLVLLFASLLIGLTTVSATELNHQKLENNLDITKRYRYAQPIMFVERGVEFLIFPDGSFDFNTNANDGYHNDHYYKRSSRRGSTNTTYGIRNRSYKYNPYRYNRGVSVSHDRDGKVRRIGNVYLNYDRYGKIKRAGSVYMNYRYGHGSLSQVGGLRVAYNHWGKIVNTRGQVKRHSDYCNFCGVQSCSVNHKFGNHYDNDWNDDRHHDNHYNDWDDGIYDNDDNYYYFKQNGKVKKHRKNNR</sequence>
<proteinExistence type="predicted"/>
<evidence type="ECO:0000313" key="2">
    <source>
        <dbReference type="EMBL" id="MEF3835385.1"/>
    </source>
</evidence>
<keyword evidence="1" id="KW-0732">Signal</keyword>
<feature type="chain" id="PRO_5046591481" evidence="1">
    <location>
        <begin position="21"/>
        <end position="244"/>
    </location>
</feature>
<protein>
    <submittedName>
        <fullName evidence="2">Uncharacterized protein</fullName>
    </submittedName>
</protein>
<accession>A0ABU7XXD1</accession>
<reference evidence="2 3" key="1">
    <citation type="submission" date="2022-09" db="EMBL/GenBank/DDBJ databases">
        <title>Genome sequencing of Flavivirga sp. MEBiC05379.</title>
        <authorList>
            <person name="Oh H.-M."/>
            <person name="Kwon K.K."/>
            <person name="Park M.J."/>
            <person name="Yang S.-H."/>
        </authorList>
    </citation>
    <scope>NUCLEOTIDE SEQUENCE [LARGE SCALE GENOMIC DNA]</scope>
    <source>
        <strain evidence="2 3">MEBiC05379</strain>
    </source>
</reference>
<dbReference type="EMBL" id="JAODOP010000004">
    <property type="protein sequence ID" value="MEF3835385.1"/>
    <property type="molecule type" value="Genomic_DNA"/>
</dbReference>
<keyword evidence="3" id="KW-1185">Reference proteome</keyword>
<evidence type="ECO:0000313" key="3">
    <source>
        <dbReference type="Proteomes" id="UP001337305"/>
    </source>
</evidence>
<organism evidence="2 3">
    <name type="scientific">Flavivirga spongiicola</name>
    <dbReference type="NCBI Taxonomy" id="421621"/>
    <lineage>
        <taxon>Bacteria</taxon>
        <taxon>Pseudomonadati</taxon>
        <taxon>Bacteroidota</taxon>
        <taxon>Flavobacteriia</taxon>
        <taxon>Flavobacteriales</taxon>
        <taxon>Flavobacteriaceae</taxon>
        <taxon>Flavivirga</taxon>
    </lineage>
</organism>